<organism evidence="1 2">
    <name type="scientific">Xylella taiwanensis</name>
    <dbReference type="NCBI Taxonomy" id="1444770"/>
    <lineage>
        <taxon>Bacteria</taxon>
        <taxon>Pseudomonadati</taxon>
        <taxon>Pseudomonadota</taxon>
        <taxon>Gammaproteobacteria</taxon>
        <taxon>Lysobacterales</taxon>
        <taxon>Lysobacteraceae</taxon>
        <taxon>Xylella</taxon>
    </lineage>
</organism>
<protein>
    <submittedName>
        <fullName evidence="1">Uncharacterized protein</fullName>
    </submittedName>
</protein>
<dbReference type="EMBL" id="JAJPPU010000001">
    <property type="protein sequence ID" value="MCD8472190.1"/>
    <property type="molecule type" value="Genomic_DNA"/>
</dbReference>
<reference evidence="1" key="1">
    <citation type="submission" date="2021-11" db="EMBL/GenBank/DDBJ databases">
        <title>Genome sequence of Xylella taiwanensis PLS432.</title>
        <authorList>
            <person name="Weng L.-W."/>
            <person name="Su C.-C."/>
            <person name="Tsai C.-W."/>
            <person name="Kuo C.-H."/>
        </authorList>
    </citation>
    <scope>NUCLEOTIDE SEQUENCE</scope>
    <source>
        <strain evidence="1">PLS432</strain>
    </source>
</reference>
<dbReference type="Proteomes" id="UP001430701">
    <property type="component" value="Unassembled WGS sequence"/>
</dbReference>
<comment type="caution">
    <text evidence="1">The sequence shown here is derived from an EMBL/GenBank/DDBJ whole genome shotgun (WGS) entry which is preliminary data.</text>
</comment>
<keyword evidence="2" id="KW-1185">Reference proteome</keyword>
<evidence type="ECO:0000313" key="1">
    <source>
        <dbReference type="EMBL" id="MCD8472190.1"/>
    </source>
</evidence>
<sequence length="47" mass="5095">MNITPRRCWILAMVAAVVGGLVISALWCADGAGVRASTAFFYDARRH</sequence>
<name>A0ABS8TQN3_9GAMM</name>
<accession>A0ABS8TQN3</accession>
<proteinExistence type="predicted"/>
<gene>
    <name evidence="1" type="ORF">LPH55_01565</name>
</gene>
<dbReference type="GeneID" id="68901201"/>
<dbReference type="RefSeq" id="WP_230428226.1">
    <property type="nucleotide sequence ID" value="NZ_CP053627.1"/>
</dbReference>
<evidence type="ECO:0000313" key="2">
    <source>
        <dbReference type="Proteomes" id="UP001430701"/>
    </source>
</evidence>